<name>A0A2X0LUX4_9BASI</name>
<dbReference type="InterPro" id="IPR001584">
    <property type="entry name" value="Integrase_cat-core"/>
</dbReference>
<sequence length="507" mass="57178">MREAEAEAWAVPDSQDATLDVEHQTRLLESIANSYASDPLFKRIVVAPKQFLNFEMENKLLYLNDKGRMRLCVPSGKIQKRSIRELVLQHGHTVLGHAGAYRLVGWLQDKFYWPGMAMEAKKFGMTCPSCQACKPPHTTPMGLLHSLPVPDHPYDNIHLDFQGPFPTARDINGANVDYLLNAIDRLTGEVIMIPCNLTALTAEKTAKLFIAFVYPRWGIPKEITMDNDKVFRAAFWQNLWQLLGTTLSFSTSYHPQTNGKIERVHRDMNTAMRQLVTEEQTNWPQAVPFVEFAINSGRSSASGFSPFDLSRFRAPQAMPSNLVYKGSTNNLASFVQETNIRVQHGRNVLAKTKVYQTIGANKKRRADSGAQAAGGAENKDVSPKGKYFWVSTKNLTTAPFRARKWCPLFMGPYKCLDYSSNSSTYVLDIPARLLSRRISPRFHASQLQQHRESDEELWPMRIVNAVPIFPIDSLEMTITKILAHVTVITGDAPIQKFLAEDSNTKSK</sequence>
<organism evidence="4 5">
    <name type="scientific">Microbotryum silenes-dioicae</name>
    <dbReference type="NCBI Taxonomy" id="796604"/>
    <lineage>
        <taxon>Eukaryota</taxon>
        <taxon>Fungi</taxon>
        <taxon>Dikarya</taxon>
        <taxon>Basidiomycota</taxon>
        <taxon>Pucciniomycotina</taxon>
        <taxon>Microbotryomycetes</taxon>
        <taxon>Microbotryales</taxon>
        <taxon>Microbotryaceae</taxon>
        <taxon>Microbotryum</taxon>
    </lineage>
</organism>
<dbReference type="AlphaFoldDB" id="A0A2X0LUX4"/>
<evidence type="ECO:0000259" key="3">
    <source>
        <dbReference type="PROSITE" id="PS50994"/>
    </source>
</evidence>
<feature type="region of interest" description="Disordered" evidence="2">
    <location>
        <begin position="360"/>
        <end position="380"/>
    </location>
</feature>
<evidence type="ECO:0000256" key="2">
    <source>
        <dbReference type="SAM" id="MobiDB-lite"/>
    </source>
</evidence>
<reference evidence="4 5" key="1">
    <citation type="submission" date="2016-11" db="EMBL/GenBank/DDBJ databases">
        <authorList>
            <person name="Jaros S."/>
            <person name="Januszkiewicz K."/>
            <person name="Wedrychowicz H."/>
        </authorList>
    </citation>
    <scope>NUCLEOTIDE SEQUENCE [LARGE SCALE GENOMIC DNA]</scope>
</reference>
<dbReference type="InterPro" id="IPR041588">
    <property type="entry name" value="Integrase_H2C2"/>
</dbReference>
<accession>A0A2X0LUX4</accession>
<evidence type="ECO:0000313" key="4">
    <source>
        <dbReference type="EMBL" id="SGY15132.1"/>
    </source>
</evidence>
<evidence type="ECO:0000256" key="1">
    <source>
        <dbReference type="ARBA" id="ARBA00022884"/>
    </source>
</evidence>
<proteinExistence type="predicted"/>
<dbReference type="Proteomes" id="UP000249464">
    <property type="component" value="Unassembled WGS sequence"/>
</dbReference>
<dbReference type="Gene3D" id="1.10.340.70">
    <property type="match status" value="1"/>
</dbReference>
<gene>
    <name evidence="4" type="primary">BQ5605_C013g07260</name>
    <name evidence="4" type="ORF">BQ5605_C013G07260</name>
</gene>
<keyword evidence="5" id="KW-1185">Reference proteome</keyword>
<dbReference type="PROSITE" id="PS50994">
    <property type="entry name" value="INTEGRASE"/>
    <property type="match status" value="1"/>
</dbReference>
<dbReference type="GO" id="GO:0015074">
    <property type="term" value="P:DNA integration"/>
    <property type="evidence" value="ECO:0007669"/>
    <property type="project" value="InterPro"/>
</dbReference>
<dbReference type="GO" id="GO:0005634">
    <property type="term" value="C:nucleus"/>
    <property type="evidence" value="ECO:0007669"/>
    <property type="project" value="UniProtKB-ARBA"/>
</dbReference>
<dbReference type="InterPro" id="IPR036397">
    <property type="entry name" value="RNaseH_sf"/>
</dbReference>
<dbReference type="Gene3D" id="3.30.420.10">
    <property type="entry name" value="Ribonuclease H-like superfamily/Ribonuclease H"/>
    <property type="match status" value="1"/>
</dbReference>
<dbReference type="PANTHER" id="PTHR37984:SF5">
    <property type="entry name" value="PROTEIN NYNRIN-LIKE"/>
    <property type="match status" value="1"/>
</dbReference>
<dbReference type="EMBL" id="FQNC01000013">
    <property type="protein sequence ID" value="SGY15132.1"/>
    <property type="molecule type" value="Genomic_DNA"/>
</dbReference>
<dbReference type="STRING" id="796604.A0A2X0LUX4"/>
<dbReference type="InterPro" id="IPR012337">
    <property type="entry name" value="RNaseH-like_sf"/>
</dbReference>
<keyword evidence="1" id="KW-0694">RNA-binding</keyword>
<dbReference type="InterPro" id="IPR050951">
    <property type="entry name" value="Retrovirus_Pol_polyprotein"/>
</dbReference>
<dbReference type="Pfam" id="PF17921">
    <property type="entry name" value="Integrase_H2C2"/>
    <property type="match status" value="1"/>
</dbReference>
<evidence type="ECO:0000313" key="5">
    <source>
        <dbReference type="Proteomes" id="UP000249464"/>
    </source>
</evidence>
<protein>
    <submittedName>
        <fullName evidence="4">BQ5605_C013g07260 protein</fullName>
    </submittedName>
</protein>
<feature type="domain" description="Integrase catalytic" evidence="3">
    <location>
        <begin position="149"/>
        <end position="314"/>
    </location>
</feature>
<dbReference type="PANTHER" id="PTHR37984">
    <property type="entry name" value="PROTEIN CBG26694"/>
    <property type="match status" value="1"/>
</dbReference>
<dbReference type="SUPFAM" id="SSF53098">
    <property type="entry name" value="Ribonuclease H-like"/>
    <property type="match status" value="1"/>
</dbReference>
<dbReference type="GO" id="GO:0003723">
    <property type="term" value="F:RNA binding"/>
    <property type="evidence" value="ECO:0007669"/>
    <property type="project" value="UniProtKB-KW"/>
</dbReference>